<dbReference type="SUPFAM" id="SSF49265">
    <property type="entry name" value="Fibronectin type III"/>
    <property type="match status" value="1"/>
</dbReference>
<dbReference type="InterPro" id="IPR036116">
    <property type="entry name" value="FN3_sf"/>
</dbReference>
<reference evidence="1 2" key="1">
    <citation type="journal article" date="2008" name="Nature">
        <title>The genome of the choanoflagellate Monosiga brevicollis and the origin of metazoans.</title>
        <authorList>
            <consortium name="JGI Sequencing"/>
            <person name="King N."/>
            <person name="Westbrook M.J."/>
            <person name="Young S.L."/>
            <person name="Kuo A."/>
            <person name="Abedin M."/>
            <person name="Chapman J."/>
            <person name="Fairclough S."/>
            <person name="Hellsten U."/>
            <person name="Isogai Y."/>
            <person name="Letunic I."/>
            <person name="Marr M."/>
            <person name="Pincus D."/>
            <person name="Putnam N."/>
            <person name="Rokas A."/>
            <person name="Wright K.J."/>
            <person name="Zuzow R."/>
            <person name="Dirks W."/>
            <person name="Good M."/>
            <person name="Goodstein D."/>
            <person name="Lemons D."/>
            <person name="Li W."/>
            <person name="Lyons J.B."/>
            <person name="Morris A."/>
            <person name="Nichols S."/>
            <person name="Richter D.J."/>
            <person name="Salamov A."/>
            <person name="Bork P."/>
            <person name="Lim W.A."/>
            <person name="Manning G."/>
            <person name="Miller W.T."/>
            <person name="McGinnis W."/>
            <person name="Shapiro H."/>
            <person name="Tjian R."/>
            <person name="Grigoriev I.V."/>
            <person name="Rokhsar D."/>
        </authorList>
    </citation>
    <scope>NUCLEOTIDE SEQUENCE [LARGE SCALE GENOMIC DNA]</scope>
    <source>
        <strain evidence="2">MX1 / ATCC 50154</strain>
    </source>
</reference>
<dbReference type="KEGG" id="mbr:MONBRDRAFT_30128"/>
<evidence type="ECO:0000313" key="1">
    <source>
        <dbReference type="EMBL" id="EDQ84574.1"/>
    </source>
</evidence>
<dbReference type="GeneID" id="5895879"/>
<sequence length="398" mass="43707">MAVSVVAEVEVSCAPVGGQHLLVNWTAQAETDFYAVQLHLWLNDSTAAAPFWRGTTQQTSFLLEDLRPNIEYAVSVRTHPDSAPSIVWHWRNDSAAPRRCALLAGPSVVDRSALVVVQSSTHALVVQAASSVQQLHLTRLGRRDLTERTPTRVAQVLARPSQPDRVLGIARSGVIEIPQLEPASLYLLAADGYQVLARTAAPGVTFLSVYRVSEYTTEVDYLANHNSAGLAAQAAFLTNTNSALFFNVSLNPPVTEYCVARQADLDFAPYVSCNGPEAEPRNQPEDPMCICDVWADRMIALQTSTDFQQCDPITWGPNHTHDDPACYCFNGTSRSKWNMEPASQAGLGRSDVFLPFFYYQGFGQLPEKQPDKCSWSTMPGARIVYGNTLLDLGWNATD</sequence>
<gene>
    <name evidence="1" type="ORF">MONBRDRAFT_30128</name>
</gene>
<organism evidence="1 2">
    <name type="scientific">Monosiga brevicollis</name>
    <name type="common">Choanoflagellate</name>
    <dbReference type="NCBI Taxonomy" id="81824"/>
    <lineage>
        <taxon>Eukaryota</taxon>
        <taxon>Choanoflagellata</taxon>
        <taxon>Craspedida</taxon>
        <taxon>Salpingoecidae</taxon>
        <taxon>Monosiga</taxon>
    </lineage>
</organism>
<name>A9VD40_MONBE</name>
<proteinExistence type="predicted"/>
<keyword evidence="2" id="KW-1185">Reference proteome</keyword>
<dbReference type="Proteomes" id="UP000001357">
    <property type="component" value="Unassembled WGS sequence"/>
</dbReference>
<dbReference type="InParanoid" id="A9VD40"/>
<accession>A9VD40</accession>
<dbReference type="EMBL" id="CH991584">
    <property type="protein sequence ID" value="EDQ84574.1"/>
    <property type="molecule type" value="Genomic_DNA"/>
</dbReference>
<dbReference type="AlphaFoldDB" id="A9VD40"/>
<dbReference type="RefSeq" id="XP_001750601.1">
    <property type="nucleotide sequence ID" value="XM_001750549.1"/>
</dbReference>
<feature type="non-terminal residue" evidence="1">
    <location>
        <position position="398"/>
    </location>
</feature>
<evidence type="ECO:0000313" key="2">
    <source>
        <dbReference type="Proteomes" id="UP000001357"/>
    </source>
</evidence>
<dbReference type="Gene3D" id="2.60.40.10">
    <property type="entry name" value="Immunoglobulins"/>
    <property type="match status" value="1"/>
</dbReference>
<protein>
    <submittedName>
        <fullName evidence="1">Uncharacterized protein</fullName>
    </submittedName>
</protein>
<dbReference type="InterPro" id="IPR013783">
    <property type="entry name" value="Ig-like_fold"/>
</dbReference>